<reference evidence="3" key="1">
    <citation type="journal article" date="2019" name="Int. J. Syst. Evol. Microbiol.">
        <title>The Global Catalogue of Microorganisms (GCM) 10K type strain sequencing project: providing services to taxonomists for standard genome sequencing and annotation.</title>
        <authorList>
            <consortium name="The Broad Institute Genomics Platform"/>
            <consortium name="The Broad Institute Genome Sequencing Center for Infectious Disease"/>
            <person name="Wu L."/>
            <person name="Ma J."/>
        </authorList>
    </citation>
    <scope>NUCLEOTIDE SEQUENCE [LARGE SCALE GENOMIC DNA]</scope>
    <source>
        <strain evidence="3">JCM 11756</strain>
    </source>
</reference>
<keyword evidence="1" id="KW-0175">Coiled coil</keyword>
<name>A0ABP4K0P1_9ACTN</name>
<dbReference type="Proteomes" id="UP001500973">
    <property type="component" value="Unassembled WGS sequence"/>
</dbReference>
<protein>
    <submittedName>
        <fullName evidence="2">Uncharacterized protein</fullName>
    </submittedName>
</protein>
<evidence type="ECO:0000313" key="2">
    <source>
        <dbReference type="EMBL" id="GAA1435824.1"/>
    </source>
</evidence>
<sequence>MPSVVGLLEQRELVARRRVDELREEVDRIQAELALAERDWKEWAIARSRVGEVLDPVEETEQGHDQVGRTVPRAGGRTGQALSAAGAAKPRSQVPVWREGLDRSVLSVDYQRILEALGDRHRLHQGPLTCQELAHMFGLDAVPAKVEALRSKAKRLVARGWLAERQPGRFTLAPGPAGPGGGS</sequence>
<accession>A0ABP4K0P1</accession>
<feature type="coiled-coil region" evidence="1">
    <location>
        <begin position="12"/>
        <end position="39"/>
    </location>
</feature>
<evidence type="ECO:0000313" key="3">
    <source>
        <dbReference type="Proteomes" id="UP001500973"/>
    </source>
</evidence>
<dbReference type="EMBL" id="BAAAIZ010000135">
    <property type="protein sequence ID" value="GAA1435824.1"/>
    <property type="molecule type" value="Genomic_DNA"/>
</dbReference>
<dbReference type="RefSeq" id="WP_344016698.1">
    <property type="nucleotide sequence ID" value="NZ_BAAAIZ010000135.1"/>
</dbReference>
<proteinExistence type="predicted"/>
<comment type="caution">
    <text evidence="2">The sequence shown here is derived from an EMBL/GenBank/DDBJ whole genome shotgun (WGS) entry which is preliminary data.</text>
</comment>
<keyword evidence="3" id="KW-1185">Reference proteome</keyword>
<evidence type="ECO:0000256" key="1">
    <source>
        <dbReference type="SAM" id="Coils"/>
    </source>
</evidence>
<organism evidence="2 3">
    <name type="scientific">Streptomyces thermospinosisporus</name>
    <dbReference type="NCBI Taxonomy" id="161482"/>
    <lineage>
        <taxon>Bacteria</taxon>
        <taxon>Bacillati</taxon>
        <taxon>Actinomycetota</taxon>
        <taxon>Actinomycetes</taxon>
        <taxon>Kitasatosporales</taxon>
        <taxon>Streptomycetaceae</taxon>
        <taxon>Streptomyces</taxon>
    </lineage>
</organism>
<gene>
    <name evidence="2" type="ORF">GCM10009601_62490</name>
</gene>